<protein>
    <submittedName>
        <fullName evidence="2">Uncharacterized protein</fullName>
    </submittedName>
</protein>
<feature type="compositionally biased region" description="Acidic residues" evidence="1">
    <location>
        <begin position="192"/>
        <end position="214"/>
    </location>
</feature>
<feature type="compositionally biased region" description="Polar residues" evidence="1">
    <location>
        <begin position="155"/>
        <end position="169"/>
    </location>
</feature>
<proteinExistence type="predicted"/>
<gene>
    <name evidence="2" type="ORF">Tco_0895943</name>
</gene>
<keyword evidence="3" id="KW-1185">Reference proteome</keyword>
<organism evidence="2 3">
    <name type="scientific">Tanacetum coccineum</name>
    <dbReference type="NCBI Taxonomy" id="301880"/>
    <lineage>
        <taxon>Eukaryota</taxon>
        <taxon>Viridiplantae</taxon>
        <taxon>Streptophyta</taxon>
        <taxon>Embryophyta</taxon>
        <taxon>Tracheophyta</taxon>
        <taxon>Spermatophyta</taxon>
        <taxon>Magnoliopsida</taxon>
        <taxon>eudicotyledons</taxon>
        <taxon>Gunneridae</taxon>
        <taxon>Pentapetalae</taxon>
        <taxon>asterids</taxon>
        <taxon>campanulids</taxon>
        <taxon>Asterales</taxon>
        <taxon>Asteraceae</taxon>
        <taxon>Asteroideae</taxon>
        <taxon>Anthemideae</taxon>
        <taxon>Anthemidinae</taxon>
        <taxon>Tanacetum</taxon>
    </lineage>
</organism>
<feature type="region of interest" description="Disordered" evidence="1">
    <location>
        <begin position="103"/>
        <end position="221"/>
    </location>
</feature>
<feature type="compositionally biased region" description="Basic and acidic residues" evidence="1">
    <location>
        <begin position="106"/>
        <end position="135"/>
    </location>
</feature>
<feature type="compositionally biased region" description="Basic residues" evidence="1">
    <location>
        <begin position="172"/>
        <end position="186"/>
    </location>
</feature>
<dbReference type="Proteomes" id="UP001151760">
    <property type="component" value="Unassembled WGS sequence"/>
</dbReference>
<evidence type="ECO:0000313" key="2">
    <source>
        <dbReference type="EMBL" id="GJT26006.1"/>
    </source>
</evidence>
<accession>A0ABQ5CG03</accession>
<evidence type="ECO:0000256" key="1">
    <source>
        <dbReference type="SAM" id="MobiDB-lite"/>
    </source>
</evidence>
<comment type="caution">
    <text evidence="2">The sequence shown here is derived from an EMBL/GenBank/DDBJ whole genome shotgun (WGS) entry which is preliminary data.</text>
</comment>
<reference evidence="2" key="1">
    <citation type="journal article" date="2022" name="Int. J. Mol. Sci.">
        <title>Draft Genome of Tanacetum Coccineum: Genomic Comparison of Closely Related Tanacetum-Family Plants.</title>
        <authorList>
            <person name="Yamashiro T."/>
            <person name="Shiraishi A."/>
            <person name="Nakayama K."/>
            <person name="Satake H."/>
        </authorList>
    </citation>
    <scope>NUCLEOTIDE SEQUENCE</scope>
</reference>
<reference evidence="2" key="2">
    <citation type="submission" date="2022-01" db="EMBL/GenBank/DDBJ databases">
        <authorList>
            <person name="Yamashiro T."/>
            <person name="Shiraishi A."/>
            <person name="Satake H."/>
            <person name="Nakayama K."/>
        </authorList>
    </citation>
    <scope>NUCLEOTIDE SEQUENCE</scope>
</reference>
<dbReference type="EMBL" id="BQNB010014258">
    <property type="protein sequence ID" value="GJT26006.1"/>
    <property type="molecule type" value="Genomic_DNA"/>
</dbReference>
<evidence type="ECO:0000313" key="3">
    <source>
        <dbReference type="Proteomes" id="UP001151760"/>
    </source>
</evidence>
<name>A0ABQ5CG03_9ASTR</name>
<sequence length="221" mass="25043">MAVNNLYQPWRAILSMINQCLTCKTSGFDRPRYLVLQMIWGIITSINVDYAELMWEEFVQAMQTFLADKANLSIALKRGRRLNLMSASLFHLAEEDHRLGNLKFIPKGEEDEKTAAEEGGKKKSATKADKSDKPATAKQLKPKPIKDKSSKPAPTQKSKVTQEKPSMPSTVKHPKRGKVQKIHKGKSPLQLIDEDESTQYEPEPEPEYQGEGEEYDVKRAI</sequence>